<dbReference type="EMBL" id="JAOWKX010000004">
    <property type="protein sequence ID" value="MCV2884930.1"/>
    <property type="molecule type" value="Genomic_DNA"/>
</dbReference>
<keyword evidence="4" id="KW-0479">Metal-binding</keyword>
<dbReference type="InterPro" id="IPR024079">
    <property type="entry name" value="MetalloPept_cat_dom_sf"/>
</dbReference>
<dbReference type="RefSeq" id="WP_263712210.1">
    <property type="nucleotide sequence ID" value="NZ_JAOWKX010000004.1"/>
</dbReference>
<dbReference type="PROSITE" id="PS51885">
    <property type="entry name" value="NEPRILYSIN"/>
    <property type="match status" value="1"/>
</dbReference>
<feature type="compositionally biased region" description="Polar residues" evidence="8">
    <location>
        <begin position="20"/>
        <end position="40"/>
    </location>
</feature>
<evidence type="ECO:0000256" key="9">
    <source>
        <dbReference type="SAM" id="SignalP"/>
    </source>
</evidence>
<feature type="signal peptide" evidence="9">
    <location>
        <begin position="1"/>
        <end position="19"/>
    </location>
</feature>
<evidence type="ECO:0000256" key="7">
    <source>
        <dbReference type="ARBA" id="ARBA00023049"/>
    </source>
</evidence>
<dbReference type="Gene3D" id="1.10.1380.10">
    <property type="entry name" value="Neutral endopeptidase , domain2"/>
    <property type="match status" value="1"/>
</dbReference>
<dbReference type="Gene3D" id="3.40.390.10">
    <property type="entry name" value="Collagenase (Catalytic Domain)"/>
    <property type="match status" value="1"/>
</dbReference>
<feature type="domain" description="Peptidase M13 C-terminal" evidence="10">
    <location>
        <begin position="484"/>
        <end position="685"/>
    </location>
</feature>
<dbReference type="PRINTS" id="PR00786">
    <property type="entry name" value="NEPRILYSIN"/>
</dbReference>
<dbReference type="PROSITE" id="PS51257">
    <property type="entry name" value="PROKAR_LIPOPROTEIN"/>
    <property type="match status" value="1"/>
</dbReference>
<organism evidence="12 13">
    <name type="scientific">Fluctibacter corallii</name>
    <dbReference type="NCBI Taxonomy" id="2984329"/>
    <lineage>
        <taxon>Bacteria</taxon>
        <taxon>Pseudomonadati</taxon>
        <taxon>Pseudomonadota</taxon>
        <taxon>Gammaproteobacteria</taxon>
        <taxon>Alteromonadales</taxon>
        <taxon>Alteromonadaceae</taxon>
        <taxon>Fluctibacter</taxon>
    </lineage>
</organism>
<evidence type="ECO:0000259" key="10">
    <source>
        <dbReference type="Pfam" id="PF01431"/>
    </source>
</evidence>
<dbReference type="PANTHER" id="PTHR11733">
    <property type="entry name" value="ZINC METALLOPROTEASE FAMILY M13 NEPRILYSIN-RELATED"/>
    <property type="match status" value="1"/>
</dbReference>
<evidence type="ECO:0000256" key="6">
    <source>
        <dbReference type="ARBA" id="ARBA00022833"/>
    </source>
</evidence>
<protein>
    <submittedName>
        <fullName evidence="12">Peptidase M13</fullName>
    </submittedName>
</protein>
<keyword evidence="3" id="KW-0645">Protease</keyword>
<keyword evidence="13" id="KW-1185">Reference proteome</keyword>
<keyword evidence="9" id="KW-0732">Signal</keyword>
<keyword evidence="7" id="KW-0482">Metalloprotease</keyword>
<comment type="caution">
    <text evidence="12">The sequence shown here is derived from an EMBL/GenBank/DDBJ whole genome shotgun (WGS) entry which is preliminary data.</text>
</comment>
<gene>
    <name evidence="12" type="ORF">OE749_09500</name>
</gene>
<dbReference type="SUPFAM" id="SSF55486">
    <property type="entry name" value="Metalloproteases ('zincins'), catalytic domain"/>
    <property type="match status" value="1"/>
</dbReference>
<feature type="chain" id="PRO_5046349953" evidence="9">
    <location>
        <begin position="20"/>
        <end position="688"/>
    </location>
</feature>
<keyword evidence="6" id="KW-0862">Zinc</keyword>
<evidence type="ECO:0000256" key="2">
    <source>
        <dbReference type="ARBA" id="ARBA00007357"/>
    </source>
</evidence>
<evidence type="ECO:0000313" key="13">
    <source>
        <dbReference type="Proteomes" id="UP001652504"/>
    </source>
</evidence>
<dbReference type="Proteomes" id="UP001652504">
    <property type="component" value="Unassembled WGS sequence"/>
</dbReference>
<evidence type="ECO:0000256" key="5">
    <source>
        <dbReference type="ARBA" id="ARBA00022801"/>
    </source>
</evidence>
<dbReference type="InterPro" id="IPR018497">
    <property type="entry name" value="Peptidase_M13_C"/>
</dbReference>
<proteinExistence type="inferred from homology"/>
<dbReference type="Pfam" id="PF05649">
    <property type="entry name" value="Peptidase_M13_N"/>
    <property type="match status" value="1"/>
</dbReference>
<dbReference type="InterPro" id="IPR008753">
    <property type="entry name" value="Peptidase_M13_N"/>
</dbReference>
<comment type="similarity">
    <text evidence="2">Belongs to the peptidase M13 family.</text>
</comment>
<comment type="cofactor">
    <cofactor evidence="1">
        <name>Zn(2+)</name>
        <dbReference type="ChEBI" id="CHEBI:29105"/>
    </cofactor>
</comment>
<feature type="region of interest" description="Disordered" evidence="8">
    <location>
        <begin position="20"/>
        <end position="43"/>
    </location>
</feature>
<evidence type="ECO:0000256" key="3">
    <source>
        <dbReference type="ARBA" id="ARBA00022670"/>
    </source>
</evidence>
<evidence type="ECO:0000256" key="1">
    <source>
        <dbReference type="ARBA" id="ARBA00001947"/>
    </source>
</evidence>
<evidence type="ECO:0000313" key="12">
    <source>
        <dbReference type="EMBL" id="MCV2884930.1"/>
    </source>
</evidence>
<accession>A0ABT3A8K1</accession>
<name>A0ABT3A8K1_9ALTE</name>
<dbReference type="Pfam" id="PF01431">
    <property type="entry name" value="Peptidase_M13"/>
    <property type="match status" value="1"/>
</dbReference>
<evidence type="ECO:0000259" key="11">
    <source>
        <dbReference type="Pfam" id="PF05649"/>
    </source>
</evidence>
<evidence type="ECO:0000256" key="8">
    <source>
        <dbReference type="SAM" id="MobiDB-lite"/>
    </source>
</evidence>
<sequence>MKKLTLLAASVSLALGLTACSPQPSDQSKTDVSQQQTKSLESGVDLSAVKDSVRAQDDFFQHVNGAWLDKTEIPADKSSYGMFHTLYDDTQENLKALIQEAANAGENAEANAQKLGAMYNSYMNEVLANELGIKPIQSELDTIRSVDSYKGVAQQMGMLNRIGVDAPFGFFVYPDAQDPTKYGLWLYQSGLTLPDRDYYFKEEDKYVQFREETVKYMADMLKMAGHESPEQAANAVFDLEKRIAEKHLSRVESRDAEKNYNKRSATEVNALLGDFDFATYAKAVSVDHADNLIVRQLPYFESFSELFNSADVQTWKDYMTFKTVDTYASQLSSEFVDRSFAFHSTTLNGIPEQRPRWKRAVAATSGTLGEVLGQQYVAKHFTPEAKAKMDQLVQNLIKAYGESIKDLEWMTAETKEAALEKLSKFTPKIGYPDKWRDYSELELNEDDLVGNYKRAREFEHVYETSRIGEDVDPADWGMSPQTVNAYYSPTRNEIVFPAGILQPPFFNMSADDAVNYGAIGAVIGHEIGHGFDDQGSKYDGDGNLRSWWSEEDRNAFDARGKKLVEQFNQFEPIEGLKVNGELTLGENIGDLAGATIGYRAYKMSLNGEPAPVIEGLTGDQRFFMGYAQIWRGKYREDALRSRLLSDPHSPGEYRVNGIVGNVDAFYEAFDVKEGDGMYIKPEDRVKIW</sequence>
<dbReference type="CDD" id="cd08662">
    <property type="entry name" value="M13"/>
    <property type="match status" value="1"/>
</dbReference>
<keyword evidence="5" id="KW-0378">Hydrolase</keyword>
<dbReference type="PANTHER" id="PTHR11733:SF167">
    <property type="entry name" value="FI17812P1-RELATED"/>
    <property type="match status" value="1"/>
</dbReference>
<dbReference type="InterPro" id="IPR042089">
    <property type="entry name" value="Peptidase_M13_dom_2"/>
</dbReference>
<evidence type="ECO:0000256" key="4">
    <source>
        <dbReference type="ARBA" id="ARBA00022723"/>
    </source>
</evidence>
<reference evidence="12 13" key="1">
    <citation type="submission" date="2022-10" db="EMBL/GenBank/DDBJ databases">
        <title>Aestuariibacter sp. AA17 isolated from Montipora capitata coral fragment.</title>
        <authorList>
            <person name="Emsley S.A."/>
            <person name="Pfannmuller K.M."/>
            <person name="Loughran R.M."/>
            <person name="Shlafstein M."/>
            <person name="Papke E."/>
            <person name="Saw J.H."/>
            <person name="Ushijima B."/>
            <person name="Videau P."/>
        </authorList>
    </citation>
    <scope>NUCLEOTIDE SEQUENCE [LARGE SCALE GENOMIC DNA]</scope>
    <source>
        <strain evidence="12 13">AA17</strain>
    </source>
</reference>
<feature type="domain" description="Peptidase M13 N-terminal" evidence="11">
    <location>
        <begin position="56"/>
        <end position="432"/>
    </location>
</feature>
<dbReference type="InterPro" id="IPR000718">
    <property type="entry name" value="Peptidase_M13"/>
</dbReference>